<organism evidence="11 12">
    <name type="scientific">Xylophilus rhododendri</name>
    <dbReference type="NCBI Taxonomy" id="2697032"/>
    <lineage>
        <taxon>Bacteria</taxon>
        <taxon>Pseudomonadati</taxon>
        <taxon>Pseudomonadota</taxon>
        <taxon>Betaproteobacteria</taxon>
        <taxon>Burkholderiales</taxon>
        <taxon>Xylophilus</taxon>
    </lineage>
</organism>
<evidence type="ECO:0000256" key="3">
    <source>
        <dbReference type="ARBA" id="ARBA00006577"/>
    </source>
</evidence>
<evidence type="ECO:0000256" key="4">
    <source>
        <dbReference type="ARBA" id="ARBA00022490"/>
    </source>
</evidence>
<dbReference type="PROSITE" id="PS50059">
    <property type="entry name" value="FKBP_PPIASE"/>
    <property type="match status" value="1"/>
</dbReference>
<dbReference type="PANTHER" id="PTHR47861">
    <property type="entry name" value="FKBP-TYPE PEPTIDYL-PROLYL CIS-TRANS ISOMERASE SLYD"/>
    <property type="match status" value="1"/>
</dbReference>
<keyword evidence="6" id="KW-0143">Chaperone</keyword>
<dbReference type="InterPro" id="IPR001179">
    <property type="entry name" value="PPIase_FKBP_dom"/>
</dbReference>
<evidence type="ECO:0000256" key="8">
    <source>
        <dbReference type="ARBA" id="ARBA00037071"/>
    </source>
</evidence>
<evidence type="ECO:0000256" key="9">
    <source>
        <dbReference type="PROSITE-ProRule" id="PRU00277"/>
    </source>
</evidence>
<evidence type="ECO:0000256" key="7">
    <source>
        <dbReference type="ARBA" id="ARBA00023235"/>
    </source>
</evidence>
<comment type="subcellular location">
    <subcellularLocation>
        <location evidence="2">Cytoplasm</location>
    </subcellularLocation>
</comment>
<reference evidence="11 12" key="1">
    <citation type="submission" date="2020-01" db="EMBL/GenBank/DDBJ databases">
        <title>Genome sequencing of strain KACC 21265.</title>
        <authorList>
            <person name="Heo J."/>
            <person name="Kim S.-J."/>
            <person name="Kim J.-S."/>
            <person name="Hong S.-B."/>
            <person name="Kwon S.-W."/>
        </authorList>
    </citation>
    <scope>NUCLEOTIDE SEQUENCE [LARGE SCALE GENOMIC DNA]</scope>
    <source>
        <strain evidence="11 12">KACC 21265</strain>
    </source>
</reference>
<evidence type="ECO:0000256" key="2">
    <source>
        <dbReference type="ARBA" id="ARBA00004496"/>
    </source>
</evidence>
<accession>A0A857J6T0</accession>
<name>A0A857J6T0_9BURK</name>
<dbReference type="EMBL" id="CP047650">
    <property type="protein sequence ID" value="QHI98789.1"/>
    <property type="molecule type" value="Genomic_DNA"/>
</dbReference>
<dbReference type="Proteomes" id="UP000464787">
    <property type="component" value="Chromosome"/>
</dbReference>
<evidence type="ECO:0000313" key="11">
    <source>
        <dbReference type="EMBL" id="QHI98789.1"/>
    </source>
</evidence>
<dbReference type="EC" id="5.2.1.8" evidence="9"/>
<dbReference type="InterPro" id="IPR046357">
    <property type="entry name" value="PPIase_dom_sf"/>
</dbReference>
<evidence type="ECO:0000313" key="12">
    <source>
        <dbReference type="Proteomes" id="UP000464787"/>
    </source>
</evidence>
<dbReference type="GO" id="GO:0042026">
    <property type="term" value="P:protein refolding"/>
    <property type="evidence" value="ECO:0007669"/>
    <property type="project" value="UniProtKB-ARBA"/>
</dbReference>
<feature type="domain" description="PPIase FKBP-type" evidence="10">
    <location>
        <begin position="6"/>
        <end position="81"/>
    </location>
</feature>
<dbReference type="Gene3D" id="3.10.50.40">
    <property type="match status" value="1"/>
</dbReference>
<comment type="similarity">
    <text evidence="3">Belongs to the FKBP-type PPIase family.</text>
</comment>
<keyword evidence="7 9" id="KW-0413">Isomerase</keyword>
<dbReference type="PANTHER" id="PTHR47861:SF3">
    <property type="entry name" value="FKBP-TYPE PEPTIDYL-PROLYL CIS-TRANS ISOMERASE SLYD"/>
    <property type="match status" value="1"/>
</dbReference>
<gene>
    <name evidence="11" type="ORF">GT347_12790</name>
</gene>
<comment type="function">
    <text evidence="8">Also involved in hydrogenase metallocenter assembly, probably by participating in the nickel insertion step. This function in hydrogenase biosynthesis requires chaperone activity and the presence of the metal-binding domain, but not PPIase activity.</text>
</comment>
<proteinExistence type="inferred from homology"/>
<dbReference type="SUPFAM" id="SSF54534">
    <property type="entry name" value="FKBP-like"/>
    <property type="match status" value="1"/>
</dbReference>
<comment type="catalytic activity">
    <reaction evidence="1 9">
        <text>[protein]-peptidylproline (omega=180) = [protein]-peptidylproline (omega=0)</text>
        <dbReference type="Rhea" id="RHEA:16237"/>
        <dbReference type="Rhea" id="RHEA-COMP:10747"/>
        <dbReference type="Rhea" id="RHEA-COMP:10748"/>
        <dbReference type="ChEBI" id="CHEBI:83833"/>
        <dbReference type="ChEBI" id="CHEBI:83834"/>
        <dbReference type="EC" id="5.2.1.8"/>
    </reaction>
</comment>
<sequence length="158" mass="16853">MKIAKDSVVTLRFTVTDAKGQVLDKGSEPMAYLHGGYGNTFPKIEEALEGQETGFSTTLSLAPADAFGERDESLVRTIPKSEFPPGVKVGGQLRGSNDEGGEQVYRVVKIKGPEVLLDGNHALAGQALRFGLKVEGVRAATAEELAHGHVHGEHGHQH</sequence>
<dbReference type="AlphaFoldDB" id="A0A857J6T0"/>
<keyword evidence="4" id="KW-0963">Cytoplasm</keyword>
<protein>
    <recommendedName>
        <fullName evidence="9">peptidylprolyl isomerase</fullName>
        <ecNumber evidence="9">5.2.1.8</ecNumber>
    </recommendedName>
</protein>
<evidence type="ECO:0000259" key="10">
    <source>
        <dbReference type="PROSITE" id="PS50059"/>
    </source>
</evidence>
<keyword evidence="12" id="KW-1185">Reference proteome</keyword>
<dbReference type="GO" id="GO:0005737">
    <property type="term" value="C:cytoplasm"/>
    <property type="evidence" value="ECO:0007669"/>
    <property type="project" value="UniProtKB-SubCell"/>
</dbReference>
<evidence type="ECO:0000256" key="6">
    <source>
        <dbReference type="ARBA" id="ARBA00023186"/>
    </source>
</evidence>
<keyword evidence="5 9" id="KW-0697">Rotamase</keyword>
<evidence type="ECO:0000256" key="1">
    <source>
        <dbReference type="ARBA" id="ARBA00000971"/>
    </source>
</evidence>
<evidence type="ECO:0000256" key="5">
    <source>
        <dbReference type="ARBA" id="ARBA00023110"/>
    </source>
</evidence>
<dbReference type="RefSeq" id="WP_160552306.1">
    <property type="nucleotide sequence ID" value="NZ_CP047650.1"/>
</dbReference>
<dbReference type="GO" id="GO:0003755">
    <property type="term" value="F:peptidyl-prolyl cis-trans isomerase activity"/>
    <property type="evidence" value="ECO:0007669"/>
    <property type="project" value="UniProtKB-KW"/>
</dbReference>
<dbReference type="KEGG" id="xyk:GT347_12790"/>